<keyword evidence="2" id="KW-0812">Transmembrane</keyword>
<evidence type="ECO:0000313" key="4">
    <source>
        <dbReference type="Proteomes" id="UP000254866"/>
    </source>
</evidence>
<dbReference type="EMBL" id="NPIC01000013">
    <property type="protein sequence ID" value="RDL31007.1"/>
    <property type="molecule type" value="Genomic_DNA"/>
</dbReference>
<dbReference type="Proteomes" id="UP000254866">
    <property type="component" value="Unassembled WGS sequence"/>
</dbReference>
<comment type="caution">
    <text evidence="3">The sequence shown here is derived from an EMBL/GenBank/DDBJ whole genome shotgun (WGS) entry which is preliminary data.</text>
</comment>
<organism evidence="3 4">
    <name type="scientific">Venustampulla echinocandica</name>
    <dbReference type="NCBI Taxonomy" id="2656787"/>
    <lineage>
        <taxon>Eukaryota</taxon>
        <taxon>Fungi</taxon>
        <taxon>Dikarya</taxon>
        <taxon>Ascomycota</taxon>
        <taxon>Pezizomycotina</taxon>
        <taxon>Leotiomycetes</taxon>
        <taxon>Helotiales</taxon>
        <taxon>Pleuroascaceae</taxon>
        <taxon>Venustampulla</taxon>
    </lineage>
</organism>
<evidence type="ECO:0000313" key="3">
    <source>
        <dbReference type="EMBL" id="RDL31007.1"/>
    </source>
</evidence>
<dbReference type="RefSeq" id="XP_031865256.1">
    <property type="nucleotide sequence ID" value="XM_032018419.1"/>
</dbReference>
<proteinExistence type="predicted"/>
<feature type="transmembrane region" description="Helical" evidence="2">
    <location>
        <begin position="562"/>
        <end position="579"/>
    </location>
</feature>
<sequence length="653" mass="73157">MAQTPNVHHGFTKSWIDFDRPSWQRRITMTDNGGAWVSGTTVILLALASPAAYIICNRAIAGTWAYLEGIYFTQREARLPKSSSTNVPREDTGLLPAKRKFYYAKVRKTWRSSRTPDFALIELGRLGWEMATHHPVSANHTGFKWANLWARKFELLLCFFLELLCLAIFGLFAWGSIAATGLISDTIALSASEDCGFWIPDPKATLKPNGTYGYFYLQEIEAMEYAKTCYGAEKGADGCNFFVTQDFPITETENDFCPFEELCLDGRYTAFSMSTELISSKSLGINVPTGYKFNRTTTCAPIKREGRVVETPDSYEYYYGAHGINNWTWKSPKGQIKSFPGYDVASFCYEEGSSAGWDPIPAFRSKDYEVTSLFLIRSQNNYHKTSRDDPIFPAKLQVDPPMRPYPLFYNDDPVATTLACVDSVSVCHANGELCWNKINNPINELAPHIEKTGYYMLNIALTRSNICNGIFLRGGSALDAQSKMQANLSVPLSLPLAPEQWKVEVRSLFKASLARIQIDLRDYMRGAAANVAGFKDHTESGYTEMCGAYKFRTVGWTNINAWAFWLLITLVVAVYFLSWELGESSKEQKTVAELIWAATAVRAVKLMYRKWASPERATVDANQAAAANESNAAGMSAVHVVGEDEDEDEDEDE</sequence>
<feature type="transmembrane region" description="Helical" evidence="2">
    <location>
        <begin position="153"/>
        <end position="174"/>
    </location>
</feature>
<protein>
    <submittedName>
        <fullName evidence="3">Uncharacterized protein</fullName>
    </submittedName>
</protein>
<reference evidence="3 4" key="1">
    <citation type="journal article" date="2018" name="IMA Fungus">
        <title>IMA Genome-F 9: Draft genome sequence of Annulohypoxylon stygium, Aspergillus mulundensis, Berkeleyomyces basicola (syn. Thielaviopsis basicola), Ceratocystis smalleyi, two Cercospora beticola strains, Coleophoma cylindrospora, Fusarium fracticaudum, Phialophora cf. hyalina, and Morchella septimelata.</title>
        <authorList>
            <person name="Wingfield B.D."/>
            <person name="Bills G.F."/>
            <person name="Dong Y."/>
            <person name="Huang W."/>
            <person name="Nel W.J."/>
            <person name="Swalarsk-Parry B.S."/>
            <person name="Vaghefi N."/>
            <person name="Wilken P.M."/>
            <person name="An Z."/>
            <person name="de Beer Z.W."/>
            <person name="De Vos L."/>
            <person name="Chen L."/>
            <person name="Duong T.A."/>
            <person name="Gao Y."/>
            <person name="Hammerbacher A."/>
            <person name="Kikkert J.R."/>
            <person name="Li Y."/>
            <person name="Li H."/>
            <person name="Li K."/>
            <person name="Li Q."/>
            <person name="Liu X."/>
            <person name="Ma X."/>
            <person name="Naidoo K."/>
            <person name="Pethybridge S.J."/>
            <person name="Sun J."/>
            <person name="Steenkamp E.T."/>
            <person name="van der Nest M.A."/>
            <person name="van Wyk S."/>
            <person name="Wingfield M.J."/>
            <person name="Xiong C."/>
            <person name="Yue Q."/>
            <person name="Zhang X."/>
        </authorList>
    </citation>
    <scope>NUCLEOTIDE SEQUENCE [LARGE SCALE GENOMIC DNA]</scope>
    <source>
        <strain evidence="3 4">BP 5553</strain>
    </source>
</reference>
<gene>
    <name evidence="3" type="ORF">BP5553_09796</name>
</gene>
<evidence type="ECO:0000256" key="2">
    <source>
        <dbReference type="SAM" id="Phobius"/>
    </source>
</evidence>
<evidence type="ECO:0000256" key="1">
    <source>
        <dbReference type="SAM" id="MobiDB-lite"/>
    </source>
</evidence>
<feature type="compositionally biased region" description="Acidic residues" evidence="1">
    <location>
        <begin position="643"/>
        <end position="653"/>
    </location>
</feature>
<keyword evidence="2" id="KW-0472">Membrane</keyword>
<feature type="compositionally biased region" description="Low complexity" evidence="1">
    <location>
        <begin position="622"/>
        <end position="637"/>
    </location>
</feature>
<keyword evidence="2" id="KW-1133">Transmembrane helix</keyword>
<dbReference type="AlphaFoldDB" id="A0A370TAR1"/>
<accession>A0A370TAR1</accession>
<dbReference type="GeneID" id="43602645"/>
<keyword evidence="4" id="KW-1185">Reference proteome</keyword>
<feature type="transmembrane region" description="Helical" evidence="2">
    <location>
        <begin position="35"/>
        <end position="56"/>
    </location>
</feature>
<name>A0A370TAR1_9HELO</name>
<feature type="region of interest" description="Disordered" evidence="1">
    <location>
        <begin position="622"/>
        <end position="653"/>
    </location>
</feature>
<dbReference type="OrthoDB" id="3540210at2759"/>